<dbReference type="GO" id="GO:0043908">
    <property type="term" value="F:Ser(Gly)-tRNA(Ala) hydrolase activity"/>
    <property type="evidence" value="ECO:0007669"/>
    <property type="project" value="UniProtKB-UniRule"/>
</dbReference>
<dbReference type="Gene3D" id="3.50.80.10">
    <property type="entry name" value="D-tyrosyl-tRNA(Tyr) deacylase"/>
    <property type="match status" value="1"/>
</dbReference>
<dbReference type="GO" id="GO:0019478">
    <property type="term" value="P:D-amino acid catabolic process"/>
    <property type="evidence" value="ECO:0007669"/>
    <property type="project" value="UniProtKB-UniRule"/>
</dbReference>
<evidence type="ECO:0000313" key="6">
    <source>
        <dbReference type="Proteomes" id="UP000220752"/>
    </source>
</evidence>
<comment type="function">
    <text evidence="4">An aminoacyl-tRNA editing enzyme that deacylates mischarged D-aminoacyl-tRNAs. Also deacylates mischarged glycyl-tRNA(Ala), protecting cells against glycine mischarging by AlaRS. Acts via tRNA-based rather than protein-based catalysis; rejects L-amino acids rather than detecting D-amino acids in the active site. By recycling D-aminoacyl-tRNA to D-amino acids and free tRNA molecules, this enzyme counteracts the toxicity associated with the formation of D-aminoacyl-tRNA entities in vivo and helps enforce protein L-homochirality.</text>
</comment>
<evidence type="ECO:0000256" key="2">
    <source>
        <dbReference type="ARBA" id="ARBA00022555"/>
    </source>
</evidence>
<dbReference type="FunFam" id="3.50.80.10:FF:000001">
    <property type="entry name" value="D-aminoacyl-tRNA deacylase"/>
    <property type="match status" value="1"/>
</dbReference>
<dbReference type="PANTHER" id="PTHR10472:SF5">
    <property type="entry name" value="D-AMINOACYL-TRNA DEACYLASE 1"/>
    <property type="match status" value="1"/>
</dbReference>
<keyword evidence="2 4" id="KW-0820">tRNA-binding</keyword>
<protein>
    <recommendedName>
        <fullName evidence="4">D-aminoacyl-tRNA deacylase</fullName>
        <shortName evidence="4">DTD</shortName>
        <ecNumber evidence="4">3.1.1.96</ecNumber>
    </recommendedName>
    <alternativeName>
        <fullName evidence="4">Gly-tRNA(Ala) deacylase</fullName>
        <ecNumber evidence="4">3.1.1.-</ecNumber>
    </alternativeName>
</protein>
<feature type="short sequence motif" description="Gly-cisPro motif, important for rejection of L-amino acids" evidence="4">
    <location>
        <begin position="138"/>
        <end position="139"/>
    </location>
</feature>
<dbReference type="EMBL" id="NMTQ01000037">
    <property type="protein sequence ID" value="PDX57548.1"/>
    <property type="molecule type" value="Genomic_DNA"/>
</dbReference>
<dbReference type="InterPro" id="IPR003732">
    <property type="entry name" value="Daa-tRNA_deacyls_DTD"/>
</dbReference>
<dbReference type="GO" id="GO:0051500">
    <property type="term" value="F:D-tyrosyl-tRNA(Tyr) deacylase activity"/>
    <property type="evidence" value="ECO:0007669"/>
    <property type="project" value="TreeGrafter"/>
</dbReference>
<evidence type="ECO:0000256" key="3">
    <source>
        <dbReference type="ARBA" id="ARBA00022801"/>
    </source>
</evidence>
<dbReference type="EC" id="3.1.1.-" evidence="4"/>
<dbReference type="NCBIfam" id="TIGR00256">
    <property type="entry name" value="D-aminoacyl-tRNA deacylase"/>
    <property type="match status" value="1"/>
</dbReference>
<name>A0A2A6Z856_9FIRM</name>
<comment type="catalytic activity">
    <reaction evidence="4">
        <text>glycyl-tRNA(Ala) + H2O = tRNA(Ala) + glycine + H(+)</text>
        <dbReference type="Rhea" id="RHEA:53744"/>
        <dbReference type="Rhea" id="RHEA-COMP:9657"/>
        <dbReference type="Rhea" id="RHEA-COMP:13640"/>
        <dbReference type="ChEBI" id="CHEBI:15377"/>
        <dbReference type="ChEBI" id="CHEBI:15378"/>
        <dbReference type="ChEBI" id="CHEBI:57305"/>
        <dbReference type="ChEBI" id="CHEBI:78442"/>
        <dbReference type="ChEBI" id="CHEBI:78522"/>
    </reaction>
</comment>
<organism evidence="5 6">
    <name type="scientific">Faecalibacterium langellae</name>
    <dbReference type="NCBI Taxonomy" id="3435293"/>
    <lineage>
        <taxon>Bacteria</taxon>
        <taxon>Bacillati</taxon>
        <taxon>Bacillota</taxon>
        <taxon>Clostridia</taxon>
        <taxon>Eubacteriales</taxon>
        <taxon>Oscillospiraceae</taxon>
        <taxon>Faecalibacterium</taxon>
    </lineage>
</organism>
<evidence type="ECO:0000256" key="4">
    <source>
        <dbReference type="HAMAP-Rule" id="MF_00518"/>
    </source>
</evidence>
<comment type="subcellular location">
    <subcellularLocation>
        <location evidence="4">Cytoplasm</location>
    </subcellularLocation>
</comment>
<dbReference type="Pfam" id="PF02580">
    <property type="entry name" value="Tyr_Deacylase"/>
    <property type="match status" value="1"/>
</dbReference>
<dbReference type="GO" id="GO:0000049">
    <property type="term" value="F:tRNA binding"/>
    <property type="evidence" value="ECO:0007669"/>
    <property type="project" value="UniProtKB-UniRule"/>
</dbReference>
<proteinExistence type="inferred from homology"/>
<dbReference type="AlphaFoldDB" id="A0A2A6Z856"/>
<comment type="subunit">
    <text evidence="4">Homodimer.</text>
</comment>
<evidence type="ECO:0000313" key="5">
    <source>
        <dbReference type="EMBL" id="PDX57548.1"/>
    </source>
</evidence>
<dbReference type="EC" id="3.1.1.96" evidence="4"/>
<comment type="caution">
    <text evidence="5">The sequence shown here is derived from an EMBL/GenBank/DDBJ whole genome shotgun (WGS) entry which is preliminary data.</text>
</comment>
<gene>
    <name evidence="4" type="primary">dtd</name>
    <name evidence="5" type="ORF">CGS46_13595</name>
</gene>
<sequence length="153" mass="16525">MRAVIQAVSSASVRVNGGEPRAIGPGLMILLGVRDTDSLDIVPKLADKCAGLRIFPDAEGKLNLSAKDLGYSALVVSQFTLYGDTKKGYRPSFIKAAKPPLSVDAYELFLAEMNKQGLKDVQHGEFGADMQVALVNEGPCTIIIDTDEWKKKE</sequence>
<keyword evidence="4" id="KW-0963">Cytoplasm</keyword>
<evidence type="ECO:0000256" key="1">
    <source>
        <dbReference type="ARBA" id="ARBA00009673"/>
    </source>
</evidence>
<comment type="domain">
    <text evidence="4">A Gly-cisPro motif from one monomer fits into the active site of the other monomer to allow specific chiral rejection of L-amino acids.</text>
</comment>
<keyword evidence="3 4" id="KW-0378">Hydrolase</keyword>
<keyword evidence="6" id="KW-1185">Reference proteome</keyword>
<dbReference type="InterPro" id="IPR023509">
    <property type="entry name" value="DTD-like_sf"/>
</dbReference>
<dbReference type="Proteomes" id="UP000220752">
    <property type="component" value="Unassembled WGS sequence"/>
</dbReference>
<comment type="catalytic activity">
    <reaction evidence="4">
        <text>a D-aminoacyl-tRNA + H2O = a tRNA + a D-alpha-amino acid + H(+)</text>
        <dbReference type="Rhea" id="RHEA:13953"/>
        <dbReference type="Rhea" id="RHEA-COMP:10123"/>
        <dbReference type="Rhea" id="RHEA-COMP:10124"/>
        <dbReference type="ChEBI" id="CHEBI:15377"/>
        <dbReference type="ChEBI" id="CHEBI:15378"/>
        <dbReference type="ChEBI" id="CHEBI:59871"/>
        <dbReference type="ChEBI" id="CHEBI:78442"/>
        <dbReference type="ChEBI" id="CHEBI:79333"/>
        <dbReference type="EC" id="3.1.1.96"/>
    </reaction>
</comment>
<keyword evidence="4" id="KW-0694">RNA-binding</keyword>
<dbReference type="PANTHER" id="PTHR10472">
    <property type="entry name" value="D-TYROSYL-TRNA TYR DEACYLASE"/>
    <property type="match status" value="1"/>
</dbReference>
<reference evidence="5 6" key="1">
    <citation type="journal article" date="2017" name="Front. Microbiol.">
        <title>New Insights into the Diversity of the Genus Faecalibacterium.</title>
        <authorList>
            <person name="Benevides L."/>
            <person name="Burman S."/>
            <person name="Martin R."/>
            <person name="Robert V."/>
            <person name="Thomas M."/>
            <person name="Miquel S."/>
            <person name="Chain F."/>
            <person name="Sokol H."/>
            <person name="Bermudez-Humaran L.G."/>
            <person name="Morrison M."/>
            <person name="Langella P."/>
            <person name="Azevedo V.A."/>
            <person name="Chatel J.M."/>
            <person name="Soares S."/>
        </authorList>
    </citation>
    <scope>NUCLEOTIDE SEQUENCE [LARGE SCALE GENOMIC DNA]</scope>
    <source>
        <strain evidence="6">CNCM I-4540</strain>
    </source>
</reference>
<dbReference type="GO" id="GO:0005737">
    <property type="term" value="C:cytoplasm"/>
    <property type="evidence" value="ECO:0007669"/>
    <property type="project" value="UniProtKB-SubCell"/>
</dbReference>
<dbReference type="RefSeq" id="WP_005940113.1">
    <property type="nucleotide sequence ID" value="NZ_CABMES010000005.1"/>
</dbReference>
<comment type="similarity">
    <text evidence="1 4">Belongs to the DTD family.</text>
</comment>
<accession>A0A2A6Z856</accession>
<dbReference type="GO" id="GO:0106026">
    <property type="term" value="F:Gly-tRNA(Ala) deacylase activity"/>
    <property type="evidence" value="ECO:0007669"/>
    <property type="project" value="UniProtKB-UniRule"/>
</dbReference>
<dbReference type="HAMAP" id="MF_00518">
    <property type="entry name" value="Deacylase_Dtd"/>
    <property type="match status" value="1"/>
</dbReference>
<dbReference type="SUPFAM" id="SSF69500">
    <property type="entry name" value="DTD-like"/>
    <property type="match status" value="1"/>
</dbReference>